<gene>
    <name evidence="7" type="ORF">AHMF7605_05910</name>
</gene>
<accession>A0A2T2YC73</accession>
<proteinExistence type="inferred from homology"/>
<dbReference type="SUPFAM" id="SSF88946">
    <property type="entry name" value="Sigma2 domain of RNA polymerase sigma factors"/>
    <property type="match status" value="1"/>
</dbReference>
<dbReference type="Proteomes" id="UP000240357">
    <property type="component" value="Unassembled WGS sequence"/>
</dbReference>
<name>A0A2T2YC73_9BACT</name>
<dbReference type="GO" id="GO:0006352">
    <property type="term" value="P:DNA-templated transcription initiation"/>
    <property type="evidence" value="ECO:0007669"/>
    <property type="project" value="InterPro"/>
</dbReference>
<evidence type="ECO:0000256" key="3">
    <source>
        <dbReference type="ARBA" id="ARBA00023082"/>
    </source>
</evidence>
<dbReference type="Pfam" id="PF04542">
    <property type="entry name" value="Sigma70_r2"/>
    <property type="match status" value="1"/>
</dbReference>
<keyword evidence="8" id="KW-1185">Reference proteome</keyword>
<protein>
    <recommendedName>
        <fullName evidence="6">RNA polymerase sigma-70 region 2 domain-containing protein</fullName>
    </recommendedName>
</protein>
<comment type="similarity">
    <text evidence="1">Belongs to the sigma-70 factor family. ECF subfamily.</text>
</comment>
<dbReference type="GO" id="GO:0003677">
    <property type="term" value="F:DNA binding"/>
    <property type="evidence" value="ECO:0007669"/>
    <property type="project" value="UniProtKB-KW"/>
</dbReference>
<dbReference type="InterPro" id="IPR013324">
    <property type="entry name" value="RNA_pol_sigma_r3/r4-like"/>
</dbReference>
<comment type="caution">
    <text evidence="7">The sequence shown here is derived from an EMBL/GenBank/DDBJ whole genome shotgun (WGS) entry which is preliminary data.</text>
</comment>
<reference evidence="7 8" key="1">
    <citation type="submission" date="2018-03" db="EMBL/GenBank/DDBJ databases">
        <title>Adhaeribacter sp. HMF7605 Genome sequencing and assembly.</title>
        <authorList>
            <person name="Kang H."/>
            <person name="Kang J."/>
            <person name="Cha I."/>
            <person name="Kim H."/>
            <person name="Joh K."/>
        </authorList>
    </citation>
    <scope>NUCLEOTIDE SEQUENCE [LARGE SCALE GENOMIC DNA]</scope>
    <source>
        <strain evidence="7 8">HMF7605</strain>
    </source>
</reference>
<dbReference type="InterPro" id="IPR007627">
    <property type="entry name" value="RNA_pol_sigma70_r2"/>
</dbReference>
<evidence type="ECO:0000256" key="4">
    <source>
        <dbReference type="ARBA" id="ARBA00023125"/>
    </source>
</evidence>
<dbReference type="OrthoDB" id="9784272at2"/>
<sequence length="172" mass="19091">MLENTSRKETERALAISLQQGQPQVLALLYDAYAPVLLGLITRIVRNPPKAELILQETFLAIWQKRNTYHAAQSGLLTWMIMVAKETALANLESDKWNDNASEKETDSTLPADDAPVVKSFQELEANEKAALDLVYLKGQCCADAAATLGISEETLKNNLRMAIKHLRANKP</sequence>
<dbReference type="SUPFAM" id="SSF88659">
    <property type="entry name" value="Sigma3 and sigma4 domains of RNA polymerase sigma factors"/>
    <property type="match status" value="1"/>
</dbReference>
<dbReference type="InterPro" id="IPR039425">
    <property type="entry name" value="RNA_pol_sigma-70-like"/>
</dbReference>
<dbReference type="InterPro" id="IPR013325">
    <property type="entry name" value="RNA_pol_sigma_r2"/>
</dbReference>
<dbReference type="EMBL" id="PYFT01000001">
    <property type="protein sequence ID" value="PSR53093.1"/>
    <property type="molecule type" value="Genomic_DNA"/>
</dbReference>
<dbReference type="InterPro" id="IPR036388">
    <property type="entry name" value="WH-like_DNA-bd_sf"/>
</dbReference>
<keyword evidence="3" id="KW-0731">Sigma factor</keyword>
<dbReference type="PANTHER" id="PTHR43133:SF8">
    <property type="entry name" value="RNA POLYMERASE SIGMA FACTOR HI_1459-RELATED"/>
    <property type="match status" value="1"/>
</dbReference>
<evidence type="ECO:0000256" key="5">
    <source>
        <dbReference type="ARBA" id="ARBA00023163"/>
    </source>
</evidence>
<dbReference type="GO" id="GO:0016987">
    <property type="term" value="F:sigma factor activity"/>
    <property type="evidence" value="ECO:0007669"/>
    <property type="project" value="UniProtKB-KW"/>
</dbReference>
<keyword evidence="5" id="KW-0804">Transcription</keyword>
<dbReference type="PANTHER" id="PTHR43133">
    <property type="entry name" value="RNA POLYMERASE ECF-TYPE SIGMA FACTO"/>
    <property type="match status" value="1"/>
</dbReference>
<evidence type="ECO:0000256" key="2">
    <source>
        <dbReference type="ARBA" id="ARBA00023015"/>
    </source>
</evidence>
<evidence type="ECO:0000256" key="1">
    <source>
        <dbReference type="ARBA" id="ARBA00010641"/>
    </source>
</evidence>
<keyword evidence="2" id="KW-0805">Transcription regulation</keyword>
<dbReference type="Gene3D" id="1.10.10.10">
    <property type="entry name" value="Winged helix-like DNA-binding domain superfamily/Winged helix DNA-binding domain"/>
    <property type="match status" value="1"/>
</dbReference>
<keyword evidence="4" id="KW-0238">DNA-binding</keyword>
<evidence type="ECO:0000313" key="8">
    <source>
        <dbReference type="Proteomes" id="UP000240357"/>
    </source>
</evidence>
<evidence type="ECO:0000313" key="7">
    <source>
        <dbReference type="EMBL" id="PSR53093.1"/>
    </source>
</evidence>
<evidence type="ECO:0000259" key="6">
    <source>
        <dbReference type="Pfam" id="PF04542"/>
    </source>
</evidence>
<dbReference type="RefSeq" id="WP_106927376.1">
    <property type="nucleotide sequence ID" value="NZ_PYFT01000001.1"/>
</dbReference>
<dbReference type="AlphaFoldDB" id="A0A2T2YC73"/>
<dbReference type="Gene3D" id="1.10.1740.10">
    <property type="match status" value="1"/>
</dbReference>
<organism evidence="7 8">
    <name type="scientific">Adhaeribacter arboris</name>
    <dbReference type="NCBI Taxonomy" id="2072846"/>
    <lineage>
        <taxon>Bacteria</taxon>
        <taxon>Pseudomonadati</taxon>
        <taxon>Bacteroidota</taxon>
        <taxon>Cytophagia</taxon>
        <taxon>Cytophagales</taxon>
        <taxon>Hymenobacteraceae</taxon>
        <taxon>Adhaeribacter</taxon>
    </lineage>
</organism>
<feature type="domain" description="RNA polymerase sigma-70 region 2" evidence="6">
    <location>
        <begin position="29"/>
        <end position="97"/>
    </location>
</feature>